<gene>
    <name evidence="2" type="ORF">J2Z77_001155</name>
</gene>
<sequence length="69" mass="7806">MPGRRGRRAQAGGRRHPGCRVPGGRDLRGRHQWCADSIVQRPVGGLGHPQINWQNRPTYQQVTEFAAHR</sequence>
<reference evidence="2 3" key="1">
    <citation type="submission" date="2021-03" db="EMBL/GenBank/DDBJ databases">
        <title>Genomic Encyclopedia of Type Strains, Phase IV (KMG-IV): sequencing the most valuable type-strain genomes for metagenomic binning, comparative biology and taxonomic classification.</title>
        <authorList>
            <person name="Goeker M."/>
        </authorList>
    </citation>
    <scope>NUCLEOTIDE SEQUENCE [LARGE SCALE GENOMIC DNA]</scope>
    <source>
        <strain evidence="2 3">DSM 40526</strain>
    </source>
</reference>
<evidence type="ECO:0000313" key="2">
    <source>
        <dbReference type="EMBL" id="MBP2035368.1"/>
    </source>
</evidence>
<feature type="compositionally biased region" description="Basic residues" evidence="1">
    <location>
        <begin position="1"/>
        <end position="18"/>
    </location>
</feature>
<keyword evidence="3" id="KW-1185">Reference proteome</keyword>
<dbReference type="Proteomes" id="UP001519310">
    <property type="component" value="Unassembled WGS sequence"/>
</dbReference>
<evidence type="ECO:0000256" key="1">
    <source>
        <dbReference type="SAM" id="MobiDB-lite"/>
    </source>
</evidence>
<feature type="region of interest" description="Disordered" evidence="1">
    <location>
        <begin position="1"/>
        <end position="27"/>
    </location>
</feature>
<evidence type="ECO:0000313" key="3">
    <source>
        <dbReference type="Proteomes" id="UP001519310"/>
    </source>
</evidence>
<protein>
    <submittedName>
        <fullName evidence="2">Uncharacterized protein</fullName>
    </submittedName>
</protein>
<accession>A0ABS4KZA8</accession>
<comment type="caution">
    <text evidence="2">The sequence shown here is derived from an EMBL/GenBank/DDBJ whole genome shotgun (WGS) entry which is preliminary data.</text>
</comment>
<organism evidence="2 3">
    <name type="scientific">Streptomyces avidinii</name>
    <dbReference type="NCBI Taxonomy" id="1895"/>
    <lineage>
        <taxon>Bacteria</taxon>
        <taxon>Bacillati</taxon>
        <taxon>Actinomycetota</taxon>
        <taxon>Actinomycetes</taxon>
        <taxon>Kitasatosporales</taxon>
        <taxon>Streptomycetaceae</taxon>
        <taxon>Streptomyces</taxon>
    </lineage>
</organism>
<dbReference type="RefSeq" id="WP_209468341.1">
    <property type="nucleotide sequence ID" value="NZ_JAGGLQ010000002.1"/>
</dbReference>
<proteinExistence type="predicted"/>
<name>A0ABS4KZA8_STRAV</name>
<dbReference type="EMBL" id="JAGGLQ010000002">
    <property type="protein sequence ID" value="MBP2035368.1"/>
    <property type="molecule type" value="Genomic_DNA"/>
</dbReference>